<protein>
    <submittedName>
        <fullName evidence="1">Uncharacterized protein</fullName>
    </submittedName>
</protein>
<evidence type="ECO:0000313" key="2">
    <source>
        <dbReference type="Proteomes" id="UP000586976"/>
    </source>
</evidence>
<accession>A0A7W2CZF7</accession>
<gene>
    <name evidence="1" type="ORF">H1V43_11100</name>
</gene>
<organism evidence="1 2">
    <name type="scientific">Streptomyces himalayensis subsp. aureolus</name>
    <dbReference type="NCBI Taxonomy" id="2758039"/>
    <lineage>
        <taxon>Bacteria</taxon>
        <taxon>Bacillati</taxon>
        <taxon>Actinomycetota</taxon>
        <taxon>Actinomycetes</taxon>
        <taxon>Kitasatosporales</taxon>
        <taxon>Streptomycetaceae</taxon>
        <taxon>Streptomyces</taxon>
        <taxon>Streptomyces himalayensis</taxon>
    </lineage>
</organism>
<evidence type="ECO:0000313" key="1">
    <source>
        <dbReference type="EMBL" id="MBA4861923.1"/>
    </source>
</evidence>
<dbReference type="EMBL" id="JACEQY010000009">
    <property type="protein sequence ID" value="MBA4861923.1"/>
    <property type="molecule type" value="Genomic_DNA"/>
</dbReference>
<comment type="caution">
    <text evidence="1">The sequence shown here is derived from an EMBL/GenBank/DDBJ whole genome shotgun (WGS) entry which is preliminary data.</text>
</comment>
<keyword evidence="2" id="KW-1185">Reference proteome</keyword>
<reference evidence="1 2" key="1">
    <citation type="submission" date="2020-07" db="EMBL/GenBank/DDBJ databases">
        <title>Streptomyces isolated from Indian soil.</title>
        <authorList>
            <person name="Mandal S."/>
            <person name="Maiti P.K."/>
        </authorList>
    </citation>
    <scope>NUCLEOTIDE SEQUENCE [LARGE SCALE GENOMIC DNA]</scope>
    <source>
        <strain evidence="1 2">PSKA54</strain>
    </source>
</reference>
<dbReference type="AlphaFoldDB" id="A0A7W2CZF7"/>
<dbReference type="RefSeq" id="WP_181863834.1">
    <property type="nucleotide sequence ID" value="NZ_JACEQY010000009.1"/>
</dbReference>
<proteinExistence type="predicted"/>
<name>A0A7W2CZF7_9ACTN</name>
<sequence>MVRDLRNVRILSGDDAPTPLTDEDYRTPFTPDEEHRFRVNLLQHIAQELAEKGWARFPAYSPEERIRLYALAPALGEHFGRPVTAEPEDITRVRFAFGDLPLRPGAVTDTPGV</sequence>
<dbReference type="Proteomes" id="UP000586976">
    <property type="component" value="Unassembled WGS sequence"/>
</dbReference>